<accession>A0ABP8SMP0</accession>
<protein>
    <submittedName>
        <fullName evidence="2">Uncharacterized protein</fullName>
    </submittedName>
</protein>
<feature type="region of interest" description="Disordered" evidence="1">
    <location>
        <begin position="26"/>
        <end position="72"/>
    </location>
</feature>
<evidence type="ECO:0000313" key="2">
    <source>
        <dbReference type="EMBL" id="GAA4572241.1"/>
    </source>
</evidence>
<proteinExistence type="predicted"/>
<sequence>MNESCAAAHILEYILTDMTSPALNPFGAKGDGATDRDRGQTVDVSRATMTRLRTPFAFEDRDRETTDQTARH</sequence>
<organism evidence="2 3">
    <name type="scientific">Micromonospora coerulea</name>
    <dbReference type="NCBI Taxonomy" id="47856"/>
    <lineage>
        <taxon>Bacteria</taxon>
        <taxon>Bacillati</taxon>
        <taxon>Actinomycetota</taxon>
        <taxon>Actinomycetes</taxon>
        <taxon>Micromonosporales</taxon>
        <taxon>Micromonosporaceae</taxon>
        <taxon>Micromonospora</taxon>
    </lineage>
</organism>
<dbReference type="EMBL" id="BAABGU010000018">
    <property type="protein sequence ID" value="GAA4572241.1"/>
    <property type="molecule type" value="Genomic_DNA"/>
</dbReference>
<name>A0ABP8SMP0_9ACTN</name>
<feature type="compositionally biased region" description="Basic and acidic residues" evidence="1">
    <location>
        <begin position="58"/>
        <end position="72"/>
    </location>
</feature>
<evidence type="ECO:0000256" key="1">
    <source>
        <dbReference type="SAM" id="MobiDB-lite"/>
    </source>
</evidence>
<evidence type="ECO:0000313" key="3">
    <source>
        <dbReference type="Proteomes" id="UP001500307"/>
    </source>
</evidence>
<comment type="caution">
    <text evidence="2">The sequence shown here is derived from an EMBL/GenBank/DDBJ whole genome shotgun (WGS) entry which is preliminary data.</text>
</comment>
<reference evidence="3" key="1">
    <citation type="journal article" date="2019" name="Int. J. Syst. Evol. Microbiol.">
        <title>The Global Catalogue of Microorganisms (GCM) 10K type strain sequencing project: providing services to taxonomists for standard genome sequencing and annotation.</title>
        <authorList>
            <consortium name="The Broad Institute Genomics Platform"/>
            <consortium name="The Broad Institute Genome Sequencing Center for Infectious Disease"/>
            <person name="Wu L."/>
            <person name="Ma J."/>
        </authorList>
    </citation>
    <scope>NUCLEOTIDE SEQUENCE [LARGE SCALE GENOMIC DNA]</scope>
    <source>
        <strain evidence="3">JCM 3175</strain>
    </source>
</reference>
<dbReference type="Proteomes" id="UP001500307">
    <property type="component" value="Unassembled WGS sequence"/>
</dbReference>
<keyword evidence="3" id="KW-1185">Reference proteome</keyword>
<gene>
    <name evidence="2" type="ORF">GCM10023176_34740</name>
</gene>